<dbReference type="SUPFAM" id="SSF56349">
    <property type="entry name" value="DNA breaking-rejoining enzymes"/>
    <property type="match status" value="1"/>
</dbReference>
<dbReference type="eggNOG" id="COG0582">
    <property type="taxonomic scope" value="Bacteria"/>
</dbReference>
<evidence type="ECO:0000256" key="1">
    <source>
        <dbReference type="ARBA" id="ARBA00023172"/>
    </source>
</evidence>
<organism evidence="2 3">
    <name type="scientific">Halalkalibacterium halodurans (strain ATCC BAA-125 / DSM 18197 / FERM 7344 / JCM 9153 / C-125)</name>
    <name type="common">Bacillus halodurans</name>
    <dbReference type="NCBI Taxonomy" id="272558"/>
    <lineage>
        <taxon>Bacteria</taxon>
        <taxon>Bacillati</taxon>
        <taxon>Bacillota</taxon>
        <taxon>Bacilli</taxon>
        <taxon>Bacillales</taxon>
        <taxon>Bacillaceae</taxon>
        <taxon>Halalkalibacterium (ex Joshi et al. 2022)</taxon>
    </lineage>
</organism>
<evidence type="ECO:0000313" key="2">
    <source>
        <dbReference type="EMBL" id="BAB07184.1"/>
    </source>
</evidence>
<dbReference type="STRING" id="272558.gene:10729378"/>
<dbReference type="GO" id="GO:0003677">
    <property type="term" value="F:DNA binding"/>
    <property type="evidence" value="ECO:0007669"/>
    <property type="project" value="InterPro"/>
</dbReference>
<dbReference type="AlphaFoldDB" id="Q9K7A3"/>
<dbReference type="GO" id="GO:0015074">
    <property type="term" value="P:DNA integration"/>
    <property type="evidence" value="ECO:0007669"/>
    <property type="project" value="InterPro"/>
</dbReference>
<dbReference type="PIR" id="A84083">
    <property type="entry name" value="A84083"/>
</dbReference>
<evidence type="ECO:0000313" key="3">
    <source>
        <dbReference type="Proteomes" id="UP000001258"/>
    </source>
</evidence>
<dbReference type="OrthoDB" id="9803188at2"/>
<sequence length="121" mass="14670">MKNYKLQRFEGYQLYYMLMYFLSQTGLRISEALALRWTDIEGNKVTVERQTSRDNNNRLKLTTLKNTSSYRIIRLNDDLLRELKKFKLKQNELILSDKRFQKNEEGIMFQNYLGNLLYVNR</sequence>
<dbReference type="Proteomes" id="UP000001258">
    <property type="component" value="Chromosome"/>
</dbReference>
<dbReference type="Gene3D" id="1.10.443.10">
    <property type="entry name" value="Intergrase catalytic core"/>
    <property type="match status" value="1"/>
</dbReference>
<accession>Q9K7A3</accession>
<dbReference type="HOGENOM" id="CLU_2033408_0_0_9"/>
<dbReference type="InterPro" id="IPR013762">
    <property type="entry name" value="Integrase-like_cat_sf"/>
</dbReference>
<protein>
    <submittedName>
        <fullName evidence="2">BH3465 protein</fullName>
    </submittedName>
</protein>
<dbReference type="GO" id="GO:0006310">
    <property type="term" value="P:DNA recombination"/>
    <property type="evidence" value="ECO:0007669"/>
    <property type="project" value="UniProtKB-KW"/>
</dbReference>
<dbReference type="InterPro" id="IPR011010">
    <property type="entry name" value="DNA_brk_join_enz"/>
</dbReference>
<name>Q9K7A3_HALH5</name>
<reference evidence="2 3" key="1">
    <citation type="journal article" date="2000" name="Nucleic Acids Res.">
        <title>Complete genome sequence of the alkaliphilic bacterium Bacillus halodurans and genomic sequence comparison with Bacillus subtilis.</title>
        <authorList>
            <person name="Takami H."/>
            <person name="Nakasone K."/>
            <person name="Takaki Y."/>
            <person name="Maeno G."/>
            <person name="Sasaki R."/>
            <person name="Masui N."/>
            <person name="Fuji F."/>
            <person name="Hirama C."/>
            <person name="Nakamura Y."/>
            <person name="Ogasawara N."/>
            <person name="Kuhara S."/>
            <person name="Horikoshi K."/>
        </authorList>
    </citation>
    <scope>NUCLEOTIDE SEQUENCE [LARGE SCALE GENOMIC DNA]</scope>
    <source>
        <strain evidence="3">ATCC BAA-125 / DSM 18197 / FERM 7344 / JCM 9153 / C-125</strain>
    </source>
</reference>
<dbReference type="RefSeq" id="WP_010899599.1">
    <property type="nucleotide sequence ID" value="NC_002570.2"/>
</dbReference>
<keyword evidence="3" id="KW-1185">Reference proteome</keyword>
<gene>
    <name evidence="2" type="ordered locus">BH3465</name>
</gene>
<keyword evidence="1" id="KW-0233">DNA recombination</keyword>
<dbReference type="KEGG" id="bha:BH3465"/>
<proteinExistence type="predicted"/>
<dbReference type="EMBL" id="BA000004">
    <property type="protein sequence ID" value="BAB07184.1"/>
    <property type="molecule type" value="Genomic_DNA"/>
</dbReference>